<sequence length="83" mass="9499">TATVESLSDGGQFVNYQTDATGFGSQTSYYGFYWSPDGMVDFSDYTLVEVKDSTVGMKSAADGDNWFYTEKITGDWYYYEWHF</sequence>
<protein>
    <submittedName>
        <fullName evidence="1">Uncharacterized protein</fullName>
    </submittedName>
</protein>
<reference evidence="1" key="2">
    <citation type="journal article" date="2021" name="PeerJ">
        <title>Extensive microbial diversity within the chicken gut microbiome revealed by metagenomics and culture.</title>
        <authorList>
            <person name="Gilroy R."/>
            <person name="Ravi A."/>
            <person name="Getino M."/>
            <person name="Pursley I."/>
            <person name="Horton D.L."/>
            <person name="Alikhan N.F."/>
            <person name="Baker D."/>
            <person name="Gharbi K."/>
            <person name="Hall N."/>
            <person name="Watson M."/>
            <person name="Adriaenssens E.M."/>
            <person name="Foster-Nyarko E."/>
            <person name="Jarju S."/>
            <person name="Secka A."/>
            <person name="Antonio M."/>
            <person name="Oren A."/>
            <person name="Chaudhuri R.R."/>
            <person name="La Ragione R."/>
            <person name="Hildebrand F."/>
            <person name="Pallen M.J."/>
        </authorList>
    </citation>
    <scope>NUCLEOTIDE SEQUENCE</scope>
    <source>
        <strain evidence="1">ChiBcec7-5410</strain>
    </source>
</reference>
<dbReference type="Proteomes" id="UP000824160">
    <property type="component" value="Unassembled WGS sequence"/>
</dbReference>
<feature type="non-terminal residue" evidence="1">
    <location>
        <position position="1"/>
    </location>
</feature>
<comment type="caution">
    <text evidence="1">The sequence shown here is derived from an EMBL/GenBank/DDBJ whole genome shotgun (WGS) entry which is preliminary data.</text>
</comment>
<dbReference type="EMBL" id="DVLW01000229">
    <property type="protein sequence ID" value="HIT95190.1"/>
    <property type="molecule type" value="Genomic_DNA"/>
</dbReference>
<evidence type="ECO:0000313" key="2">
    <source>
        <dbReference type="Proteomes" id="UP000824160"/>
    </source>
</evidence>
<evidence type="ECO:0000313" key="1">
    <source>
        <dbReference type="EMBL" id="HIT95190.1"/>
    </source>
</evidence>
<name>A0A9D1H7N8_9FIRM</name>
<proteinExistence type="predicted"/>
<gene>
    <name evidence="1" type="ORF">IAC43_08385</name>
</gene>
<dbReference type="AlphaFoldDB" id="A0A9D1H7N8"/>
<accession>A0A9D1H7N8</accession>
<reference evidence="1" key="1">
    <citation type="submission" date="2020-10" db="EMBL/GenBank/DDBJ databases">
        <authorList>
            <person name="Gilroy R."/>
        </authorList>
    </citation>
    <scope>NUCLEOTIDE SEQUENCE</scope>
    <source>
        <strain evidence="1">ChiBcec7-5410</strain>
    </source>
</reference>
<organism evidence="1 2">
    <name type="scientific">Candidatus Faecivivens stercoripullorum</name>
    <dbReference type="NCBI Taxonomy" id="2840805"/>
    <lineage>
        <taxon>Bacteria</taxon>
        <taxon>Bacillati</taxon>
        <taxon>Bacillota</taxon>
        <taxon>Clostridia</taxon>
        <taxon>Eubacteriales</taxon>
        <taxon>Oscillospiraceae</taxon>
        <taxon>Oscillospiraceae incertae sedis</taxon>
        <taxon>Candidatus Faecivivens</taxon>
    </lineage>
</organism>